<dbReference type="GeneID" id="54411465"/>
<organism evidence="1 2">
    <name type="scientific">Dothidotthia symphoricarpi CBS 119687</name>
    <dbReference type="NCBI Taxonomy" id="1392245"/>
    <lineage>
        <taxon>Eukaryota</taxon>
        <taxon>Fungi</taxon>
        <taxon>Dikarya</taxon>
        <taxon>Ascomycota</taxon>
        <taxon>Pezizomycotina</taxon>
        <taxon>Dothideomycetes</taxon>
        <taxon>Pleosporomycetidae</taxon>
        <taxon>Pleosporales</taxon>
        <taxon>Dothidotthiaceae</taxon>
        <taxon>Dothidotthia</taxon>
    </lineage>
</organism>
<evidence type="ECO:0000313" key="1">
    <source>
        <dbReference type="EMBL" id="KAF2123820.1"/>
    </source>
</evidence>
<name>A0A6A5ZW54_9PLEO</name>
<accession>A0A6A5ZW54</accession>
<protein>
    <submittedName>
        <fullName evidence="1">Uncharacterized protein</fullName>
    </submittedName>
</protein>
<proteinExistence type="predicted"/>
<evidence type="ECO:0000313" key="2">
    <source>
        <dbReference type="Proteomes" id="UP000799771"/>
    </source>
</evidence>
<dbReference type="Proteomes" id="UP000799771">
    <property type="component" value="Unassembled WGS sequence"/>
</dbReference>
<keyword evidence="2" id="KW-1185">Reference proteome</keyword>
<gene>
    <name evidence="1" type="ORF">P153DRAFT_391249</name>
</gene>
<dbReference type="EMBL" id="ML977522">
    <property type="protein sequence ID" value="KAF2123820.1"/>
    <property type="molecule type" value="Genomic_DNA"/>
</dbReference>
<dbReference type="RefSeq" id="XP_033518214.1">
    <property type="nucleotide sequence ID" value="XM_033671033.1"/>
</dbReference>
<sequence length="105" mass="11926">MTPWIAIQDVACCQIRRTTPLYFCNNQPYTSPFTRQPPLDPYRSQARDLKCPARPSSRDFPTKPEEAEYILPILDVCPPLPASRALVVIGCLAGEPQLRKLRRTV</sequence>
<reference evidence="1" key="1">
    <citation type="journal article" date="2020" name="Stud. Mycol.">
        <title>101 Dothideomycetes genomes: a test case for predicting lifestyles and emergence of pathogens.</title>
        <authorList>
            <person name="Haridas S."/>
            <person name="Albert R."/>
            <person name="Binder M."/>
            <person name="Bloem J."/>
            <person name="Labutti K."/>
            <person name="Salamov A."/>
            <person name="Andreopoulos B."/>
            <person name="Baker S."/>
            <person name="Barry K."/>
            <person name="Bills G."/>
            <person name="Bluhm B."/>
            <person name="Cannon C."/>
            <person name="Castanera R."/>
            <person name="Culley D."/>
            <person name="Daum C."/>
            <person name="Ezra D."/>
            <person name="Gonzalez J."/>
            <person name="Henrissat B."/>
            <person name="Kuo A."/>
            <person name="Liang C."/>
            <person name="Lipzen A."/>
            <person name="Lutzoni F."/>
            <person name="Magnuson J."/>
            <person name="Mondo S."/>
            <person name="Nolan M."/>
            <person name="Ohm R."/>
            <person name="Pangilinan J."/>
            <person name="Park H.-J."/>
            <person name="Ramirez L."/>
            <person name="Alfaro M."/>
            <person name="Sun H."/>
            <person name="Tritt A."/>
            <person name="Yoshinaga Y."/>
            <person name="Zwiers L.-H."/>
            <person name="Turgeon B."/>
            <person name="Goodwin S."/>
            <person name="Spatafora J."/>
            <person name="Crous P."/>
            <person name="Grigoriev I."/>
        </authorList>
    </citation>
    <scope>NUCLEOTIDE SEQUENCE</scope>
    <source>
        <strain evidence="1">CBS 119687</strain>
    </source>
</reference>
<dbReference type="AlphaFoldDB" id="A0A6A5ZW54"/>